<dbReference type="Pfam" id="PF00450">
    <property type="entry name" value="Peptidase_S10"/>
    <property type="match status" value="1"/>
</dbReference>
<dbReference type="PROSITE" id="PS51257">
    <property type="entry name" value="PROKAR_LIPOPROTEIN"/>
    <property type="match status" value="1"/>
</dbReference>
<dbReference type="InterPro" id="IPR018202">
    <property type="entry name" value="Ser_caboxypep_ser_AS"/>
</dbReference>
<evidence type="ECO:0000256" key="8">
    <source>
        <dbReference type="ARBA" id="ARBA00023157"/>
    </source>
</evidence>
<dbReference type="EMBL" id="JACGWJ010000003">
    <property type="protein sequence ID" value="KAL0429215.1"/>
    <property type="molecule type" value="Genomic_DNA"/>
</dbReference>
<evidence type="ECO:0000256" key="2">
    <source>
        <dbReference type="ARBA" id="ARBA00009431"/>
    </source>
</evidence>
<keyword evidence="9" id="KW-0325">Glycoprotein</keyword>
<feature type="signal peptide" evidence="11">
    <location>
        <begin position="1"/>
        <end position="24"/>
    </location>
</feature>
<evidence type="ECO:0000256" key="3">
    <source>
        <dbReference type="ARBA" id="ARBA00022525"/>
    </source>
</evidence>
<dbReference type="Gene3D" id="3.40.50.11320">
    <property type="match status" value="1"/>
</dbReference>
<keyword evidence="4 11" id="KW-0121">Carboxypeptidase</keyword>
<dbReference type="Gene3D" id="3.40.50.1820">
    <property type="entry name" value="alpha/beta hydrolase"/>
    <property type="match status" value="1"/>
</dbReference>
<keyword evidence="6 11" id="KW-0732">Signal</keyword>
<keyword evidence="8" id="KW-1015">Disulfide bond</keyword>
<dbReference type="FunFam" id="3.40.50.11320:FF:000001">
    <property type="entry name" value="Carboxypeptidase"/>
    <property type="match status" value="1"/>
</dbReference>
<dbReference type="GO" id="GO:0005773">
    <property type="term" value="C:vacuole"/>
    <property type="evidence" value="ECO:0007669"/>
    <property type="project" value="TreeGrafter"/>
</dbReference>
<dbReference type="PRINTS" id="PR00724">
    <property type="entry name" value="CRBOXYPTASEC"/>
</dbReference>
<dbReference type="InterPro" id="IPR033124">
    <property type="entry name" value="Ser_caboxypep_his_AS"/>
</dbReference>
<sequence>MENKAASIILGIIIFPLILSSSSCFISCGKKVKIEEAFPRLYNEKLMMVKGKADRSHFNATQTHPYNSHHHHHINGADRDQVLKESDRIERLPGQPPVRFKQYGGYVTVNQTAGRAFYYYFVEAHHSHHSLPLLLWLNGGPGCSSLAFGAMEELGPFRVHSDGKTLYQNKYAWNHAANTLFLESPAGVGFSYSNTTADVVTGGDRRTAIDNYTFLLHWLERFPEYKNRDFYIAGESYAGHYVPQLAHTILHHNHKRGKTIINLKGIIIGNALMNDETDMKGMYEYLASHAMISDQTWKQIFKYCDFSDKATQLSDECNEATDEADMSTDGIDIYNIYAPLCFNSSLTPNPKNTSAVNFDPCSDYYVQAYLNRPDVQQALHANITKIPYQWQPCSDVMGKWVDSPSTVIPLLRELLANGLRVWIYSGDIDGRIPVTSTKNTIQILKLPIITPWHPWYLGGQVAGYTQVYEGKLRFATVRGAGHQVPSDQPARALSLIMHFLSGTHLPNSSTF</sequence>
<keyword evidence="3" id="KW-0964">Secreted</keyword>
<dbReference type="InterPro" id="IPR029058">
    <property type="entry name" value="AB_hydrolase_fold"/>
</dbReference>
<dbReference type="Gene3D" id="6.10.250.940">
    <property type="match status" value="1"/>
</dbReference>
<comment type="caution">
    <text evidence="12">The sequence shown here is derived from an EMBL/GenBank/DDBJ whole genome shotgun (WGS) entry which is preliminary data.</text>
</comment>
<evidence type="ECO:0000256" key="11">
    <source>
        <dbReference type="RuleBase" id="RU361156"/>
    </source>
</evidence>
<keyword evidence="7 11" id="KW-0378">Hydrolase</keyword>
<dbReference type="PROSITE" id="PS00560">
    <property type="entry name" value="CARBOXYPEPT_SER_HIS"/>
    <property type="match status" value="1"/>
</dbReference>
<evidence type="ECO:0000256" key="7">
    <source>
        <dbReference type="ARBA" id="ARBA00022801"/>
    </source>
</evidence>
<feature type="chain" id="PRO_5043104949" description="Carboxypeptidase" evidence="11">
    <location>
        <begin position="25"/>
        <end position="511"/>
    </location>
</feature>
<gene>
    <name evidence="12" type="ORF">Sradi_0547500</name>
</gene>
<dbReference type="GO" id="GO:0004185">
    <property type="term" value="F:serine-type carboxypeptidase activity"/>
    <property type="evidence" value="ECO:0007669"/>
    <property type="project" value="UniProtKB-UniRule"/>
</dbReference>
<comment type="function">
    <text evidence="10">Probable carboxypeptidase.</text>
</comment>
<comment type="subcellular location">
    <subcellularLocation>
        <location evidence="1">Secreted</location>
    </subcellularLocation>
</comment>
<protein>
    <recommendedName>
        <fullName evidence="11">Carboxypeptidase</fullName>
        <ecNumber evidence="11">3.4.16.-</ecNumber>
    </recommendedName>
</protein>
<dbReference type="GO" id="GO:0005576">
    <property type="term" value="C:extracellular region"/>
    <property type="evidence" value="ECO:0007669"/>
    <property type="project" value="UniProtKB-SubCell"/>
</dbReference>
<evidence type="ECO:0000256" key="5">
    <source>
        <dbReference type="ARBA" id="ARBA00022670"/>
    </source>
</evidence>
<evidence type="ECO:0000256" key="9">
    <source>
        <dbReference type="ARBA" id="ARBA00023180"/>
    </source>
</evidence>
<evidence type="ECO:0000256" key="1">
    <source>
        <dbReference type="ARBA" id="ARBA00004613"/>
    </source>
</evidence>
<dbReference type="PANTHER" id="PTHR11802:SF132">
    <property type="entry name" value="SERINE CARBOXYPEPTIDASE-LIKE 36-RELATED"/>
    <property type="match status" value="1"/>
</dbReference>
<reference evidence="12" key="1">
    <citation type="submission" date="2020-06" db="EMBL/GenBank/DDBJ databases">
        <authorList>
            <person name="Li T."/>
            <person name="Hu X."/>
            <person name="Zhang T."/>
            <person name="Song X."/>
            <person name="Zhang H."/>
            <person name="Dai N."/>
            <person name="Sheng W."/>
            <person name="Hou X."/>
            <person name="Wei L."/>
        </authorList>
    </citation>
    <scope>NUCLEOTIDE SEQUENCE</scope>
    <source>
        <strain evidence="12">G02</strain>
        <tissue evidence="12">Leaf</tissue>
    </source>
</reference>
<organism evidence="12">
    <name type="scientific">Sesamum radiatum</name>
    <name type="common">Black benniseed</name>
    <dbReference type="NCBI Taxonomy" id="300843"/>
    <lineage>
        <taxon>Eukaryota</taxon>
        <taxon>Viridiplantae</taxon>
        <taxon>Streptophyta</taxon>
        <taxon>Embryophyta</taxon>
        <taxon>Tracheophyta</taxon>
        <taxon>Spermatophyta</taxon>
        <taxon>Magnoliopsida</taxon>
        <taxon>eudicotyledons</taxon>
        <taxon>Gunneridae</taxon>
        <taxon>Pentapetalae</taxon>
        <taxon>asterids</taxon>
        <taxon>lamiids</taxon>
        <taxon>Lamiales</taxon>
        <taxon>Pedaliaceae</taxon>
        <taxon>Sesamum</taxon>
    </lineage>
</organism>
<comment type="similarity">
    <text evidence="2 11">Belongs to the peptidase S10 family.</text>
</comment>
<accession>A0AAW2VK34</accession>
<dbReference type="AlphaFoldDB" id="A0AAW2VK34"/>
<dbReference type="InterPro" id="IPR001563">
    <property type="entry name" value="Peptidase_S10"/>
</dbReference>
<name>A0AAW2VK34_SESRA</name>
<reference evidence="12" key="2">
    <citation type="journal article" date="2024" name="Plant">
        <title>Genomic evolution and insights into agronomic trait innovations of Sesamum species.</title>
        <authorList>
            <person name="Miao H."/>
            <person name="Wang L."/>
            <person name="Qu L."/>
            <person name="Liu H."/>
            <person name="Sun Y."/>
            <person name="Le M."/>
            <person name="Wang Q."/>
            <person name="Wei S."/>
            <person name="Zheng Y."/>
            <person name="Lin W."/>
            <person name="Duan Y."/>
            <person name="Cao H."/>
            <person name="Xiong S."/>
            <person name="Wang X."/>
            <person name="Wei L."/>
            <person name="Li C."/>
            <person name="Ma Q."/>
            <person name="Ju M."/>
            <person name="Zhao R."/>
            <person name="Li G."/>
            <person name="Mu C."/>
            <person name="Tian Q."/>
            <person name="Mei H."/>
            <person name="Zhang T."/>
            <person name="Gao T."/>
            <person name="Zhang H."/>
        </authorList>
    </citation>
    <scope>NUCLEOTIDE SEQUENCE</scope>
    <source>
        <strain evidence="12">G02</strain>
    </source>
</reference>
<keyword evidence="5 11" id="KW-0645">Protease</keyword>
<dbReference type="SUPFAM" id="SSF53474">
    <property type="entry name" value="alpha/beta-Hydrolases"/>
    <property type="match status" value="1"/>
</dbReference>
<dbReference type="PROSITE" id="PS00131">
    <property type="entry name" value="CARBOXYPEPT_SER_SER"/>
    <property type="match status" value="1"/>
</dbReference>
<dbReference type="PANTHER" id="PTHR11802">
    <property type="entry name" value="SERINE PROTEASE FAMILY S10 SERINE CARBOXYPEPTIDASE"/>
    <property type="match status" value="1"/>
</dbReference>
<dbReference type="FunFam" id="3.40.50.1820:FF:000030">
    <property type="entry name" value="Carboxypeptidase"/>
    <property type="match status" value="1"/>
</dbReference>
<evidence type="ECO:0000256" key="6">
    <source>
        <dbReference type="ARBA" id="ARBA00022729"/>
    </source>
</evidence>
<dbReference type="EC" id="3.4.16.-" evidence="11"/>
<proteinExistence type="inferred from homology"/>
<evidence type="ECO:0000313" key="12">
    <source>
        <dbReference type="EMBL" id="KAL0429215.1"/>
    </source>
</evidence>
<dbReference type="GO" id="GO:0006508">
    <property type="term" value="P:proteolysis"/>
    <property type="evidence" value="ECO:0007669"/>
    <property type="project" value="UniProtKB-KW"/>
</dbReference>
<evidence type="ECO:0000256" key="10">
    <source>
        <dbReference type="ARBA" id="ARBA00037399"/>
    </source>
</evidence>
<evidence type="ECO:0000256" key="4">
    <source>
        <dbReference type="ARBA" id="ARBA00022645"/>
    </source>
</evidence>